<organism evidence="2 3">
    <name type="scientific">Mesoterricola silvestris</name>
    <dbReference type="NCBI Taxonomy" id="2927979"/>
    <lineage>
        <taxon>Bacteria</taxon>
        <taxon>Pseudomonadati</taxon>
        <taxon>Acidobacteriota</taxon>
        <taxon>Holophagae</taxon>
        <taxon>Holophagales</taxon>
        <taxon>Holophagaceae</taxon>
        <taxon>Mesoterricola</taxon>
    </lineage>
</organism>
<keyword evidence="1" id="KW-0732">Signal</keyword>
<keyword evidence="3" id="KW-1185">Reference proteome</keyword>
<gene>
    <name evidence="2" type="ORF">METEAL_26590</name>
</gene>
<sequence>MKLLSLLTLAALLAAPLAAEPKGSDTKGKFYFKKSCKTCHVEHGKAAVLTPLSKTQGQWRKVFDAGKHGKSGEGFTPKYGTAEQILDIKTFLINHASDSPQPETCGG</sequence>
<proteinExistence type="predicted"/>
<reference evidence="3" key="1">
    <citation type="journal article" date="2023" name="Int. J. Syst. Evol. Microbiol.">
        <title>Mesoterricola silvestris gen. nov., sp. nov., Mesoterricola sediminis sp. nov., Geothrix oryzae sp. nov., Geothrix edaphica sp. nov., Geothrix rubra sp. nov., and Geothrix limicola sp. nov., six novel members of Acidobacteriota isolated from soils.</title>
        <authorList>
            <person name="Itoh H."/>
            <person name="Sugisawa Y."/>
            <person name="Mise K."/>
            <person name="Xu Z."/>
            <person name="Kuniyasu M."/>
            <person name="Ushijima N."/>
            <person name="Kawano K."/>
            <person name="Kobayashi E."/>
            <person name="Shiratori Y."/>
            <person name="Masuda Y."/>
            <person name="Senoo K."/>
        </authorList>
    </citation>
    <scope>NUCLEOTIDE SEQUENCE [LARGE SCALE GENOMIC DNA]</scope>
    <source>
        <strain evidence="3">W79</strain>
    </source>
</reference>
<protein>
    <submittedName>
        <fullName evidence="2">Periplasmic monoheme cytochrome c</fullName>
    </submittedName>
</protein>
<dbReference type="KEGG" id="msil:METEAL_26590"/>
<evidence type="ECO:0000313" key="2">
    <source>
        <dbReference type="EMBL" id="BDU73485.1"/>
    </source>
</evidence>
<dbReference type="SUPFAM" id="SSF46626">
    <property type="entry name" value="Cytochrome c"/>
    <property type="match status" value="1"/>
</dbReference>
<dbReference type="RefSeq" id="WP_316412156.1">
    <property type="nucleotide sequence ID" value="NZ_AP027080.1"/>
</dbReference>
<name>A0AA48GSJ8_9BACT</name>
<dbReference type="Proteomes" id="UP001238179">
    <property type="component" value="Chromosome"/>
</dbReference>
<dbReference type="EMBL" id="AP027080">
    <property type="protein sequence ID" value="BDU73485.1"/>
    <property type="molecule type" value="Genomic_DNA"/>
</dbReference>
<dbReference type="InterPro" id="IPR036909">
    <property type="entry name" value="Cyt_c-like_dom_sf"/>
</dbReference>
<feature type="signal peptide" evidence="1">
    <location>
        <begin position="1"/>
        <end position="19"/>
    </location>
</feature>
<evidence type="ECO:0000313" key="3">
    <source>
        <dbReference type="Proteomes" id="UP001238179"/>
    </source>
</evidence>
<dbReference type="AlphaFoldDB" id="A0AA48GSJ8"/>
<accession>A0AA48GSJ8</accession>
<dbReference type="GO" id="GO:0020037">
    <property type="term" value="F:heme binding"/>
    <property type="evidence" value="ECO:0007669"/>
    <property type="project" value="InterPro"/>
</dbReference>
<dbReference type="GO" id="GO:0009055">
    <property type="term" value="F:electron transfer activity"/>
    <property type="evidence" value="ECO:0007669"/>
    <property type="project" value="InterPro"/>
</dbReference>
<feature type="chain" id="PRO_5041227209" evidence="1">
    <location>
        <begin position="20"/>
        <end position="107"/>
    </location>
</feature>
<evidence type="ECO:0000256" key="1">
    <source>
        <dbReference type="SAM" id="SignalP"/>
    </source>
</evidence>